<name>A0A0E9RVY8_ANGAN</name>
<accession>A0A0E9RVY8</accession>
<dbReference type="AlphaFoldDB" id="A0A0E9RVY8"/>
<proteinExistence type="predicted"/>
<reference evidence="1" key="1">
    <citation type="submission" date="2014-11" db="EMBL/GenBank/DDBJ databases">
        <authorList>
            <person name="Amaro Gonzalez C."/>
        </authorList>
    </citation>
    <scope>NUCLEOTIDE SEQUENCE</scope>
</reference>
<sequence>MLYLILNNCSRFIYKLILNCAVKVSSVATRTVPCETSLRFLYLRANWREVFLVLIIYNTKEPAMFVSHFWFLLVADLLSTVGRRNARNVTQTPSYIF</sequence>
<protein>
    <submittedName>
        <fullName evidence="1">Uncharacterized protein</fullName>
    </submittedName>
</protein>
<dbReference type="EMBL" id="GBXM01075967">
    <property type="protein sequence ID" value="JAH32610.1"/>
    <property type="molecule type" value="Transcribed_RNA"/>
</dbReference>
<evidence type="ECO:0000313" key="1">
    <source>
        <dbReference type="EMBL" id="JAH32610.1"/>
    </source>
</evidence>
<organism evidence="1">
    <name type="scientific">Anguilla anguilla</name>
    <name type="common">European freshwater eel</name>
    <name type="synonym">Muraena anguilla</name>
    <dbReference type="NCBI Taxonomy" id="7936"/>
    <lineage>
        <taxon>Eukaryota</taxon>
        <taxon>Metazoa</taxon>
        <taxon>Chordata</taxon>
        <taxon>Craniata</taxon>
        <taxon>Vertebrata</taxon>
        <taxon>Euteleostomi</taxon>
        <taxon>Actinopterygii</taxon>
        <taxon>Neopterygii</taxon>
        <taxon>Teleostei</taxon>
        <taxon>Anguilliformes</taxon>
        <taxon>Anguillidae</taxon>
        <taxon>Anguilla</taxon>
    </lineage>
</organism>
<reference evidence="1" key="2">
    <citation type="journal article" date="2015" name="Fish Shellfish Immunol.">
        <title>Early steps in the European eel (Anguilla anguilla)-Vibrio vulnificus interaction in the gills: Role of the RtxA13 toxin.</title>
        <authorList>
            <person name="Callol A."/>
            <person name="Pajuelo D."/>
            <person name="Ebbesson L."/>
            <person name="Teles M."/>
            <person name="MacKenzie S."/>
            <person name="Amaro C."/>
        </authorList>
    </citation>
    <scope>NUCLEOTIDE SEQUENCE</scope>
</reference>